<dbReference type="STRING" id="546262.NEICINOT_04719"/>
<evidence type="ECO:0000313" key="2">
    <source>
        <dbReference type="Proteomes" id="UP000003294"/>
    </source>
</evidence>
<protein>
    <submittedName>
        <fullName evidence="1">Uncharacterized protein</fullName>
    </submittedName>
</protein>
<sequence length="43" mass="4725">MRYTQSGCKTGMGNRINKPLCSRNILCAATCLIIESLYKTASL</sequence>
<gene>
    <name evidence="1" type="ORF">NEICINOT_04719</name>
</gene>
<dbReference type="EMBL" id="ACDY02000011">
    <property type="protein sequence ID" value="EEZ71093.1"/>
    <property type="molecule type" value="Genomic_DNA"/>
</dbReference>
<comment type="caution">
    <text evidence="1">The sequence shown here is derived from an EMBL/GenBank/DDBJ whole genome shotgun (WGS) entry which is preliminary data.</text>
</comment>
<dbReference type="AlphaFoldDB" id="D0W4X1"/>
<dbReference type="Proteomes" id="UP000003294">
    <property type="component" value="Unassembled WGS sequence"/>
</dbReference>
<proteinExistence type="predicted"/>
<organism evidence="1 2">
    <name type="scientific">Neisseria cinerea ATCC 14685</name>
    <dbReference type="NCBI Taxonomy" id="546262"/>
    <lineage>
        <taxon>Bacteria</taxon>
        <taxon>Pseudomonadati</taxon>
        <taxon>Pseudomonadota</taxon>
        <taxon>Betaproteobacteria</taxon>
        <taxon>Neisseriales</taxon>
        <taxon>Neisseriaceae</taxon>
        <taxon>Neisseria</taxon>
    </lineage>
</organism>
<name>D0W4X1_NEICI</name>
<evidence type="ECO:0000313" key="1">
    <source>
        <dbReference type="EMBL" id="EEZ71093.1"/>
    </source>
</evidence>
<accession>D0W4X1</accession>
<reference evidence="1 2" key="1">
    <citation type="submission" date="2009-10" db="EMBL/GenBank/DDBJ databases">
        <authorList>
            <person name="Weinstock G."/>
            <person name="Sodergren E."/>
            <person name="Clifton S."/>
            <person name="Fulton L."/>
            <person name="Fulton B."/>
            <person name="Courtney L."/>
            <person name="Fronick C."/>
            <person name="Harrison M."/>
            <person name="Strong C."/>
            <person name="Farmer C."/>
            <person name="Delahaunty K."/>
            <person name="Markovic C."/>
            <person name="Hall O."/>
            <person name="Minx P."/>
            <person name="Tomlinson C."/>
            <person name="Mitreva M."/>
            <person name="Nelson J."/>
            <person name="Hou S."/>
            <person name="Wollam A."/>
            <person name="Pepin K.H."/>
            <person name="Johnson M."/>
            <person name="Bhonagiri V."/>
            <person name="Nash W.E."/>
            <person name="Warren W."/>
            <person name="Chinwalla A."/>
            <person name="Mardis E.R."/>
            <person name="Wilson R.K."/>
        </authorList>
    </citation>
    <scope>NUCLEOTIDE SEQUENCE [LARGE SCALE GENOMIC DNA]</scope>
    <source>
        <strain evidence="1 2">ATCC 14685</strain>
    </source>
</reference>